<reference evidence="1" key="2">
    <citation type="submission" date="2023-06" db="EMBL/GenBank/DDBJ databases">
        <authorList>
            <person name="Swenson N.G."/>
            <person name="Wegrzyn J.L."/>
            <person name="Mcevoy S.L."/>
        </authorList>
    </citation>
    <scope>NUCLEOTIDE SEQUENCE</scope>
    <source>
        <strain evidence="1">NS2018</strain>
        <tissue evidence="1">Leaf</tissue>
    </source>
</reference>
<reference evidence="1" key="1">
    <citation type="journal article" date="2022" name="Plant J.">
        <title>Strategies of tolerance reflected in two North American maple genomes.</title>
        <authorList>
            <person name="McEvoy S.L."/>
            <person name="Sezen U.U."/>
            <person name="Trouern-Trend A."/>
            <person name="McMahon S.M."/>
            <person name="Schaberg P.G."/>
            <person name="Yang J."/>
            <person name="Wegrzyn J.L."/>
            <person name="Swenson N.G."/>
        </authorList>
    </citation>
    <scope>NUCLEOTIDE SEQUENCE</scope>
    <source>
        <strain evidence="1">NS2018</strain>
    </source>
</reference>
<gene>
    <name evidence="1" type="ORF">LWI29_022558</name>
</gene>
<proteinExistence type="predicted"/>
<dbReference type="EMBL" id="JAUESC010000388">
    <property type="protein sequence ID" value="KAK0571846.1"/>
    <property type="molecule type" value="Genomic_DNA"/>
</dbReference>
<name>A0AA39RD82_ACESA</name>
<accession>A0AA39RD82</accession>
<protein>
    <submittedName>
        <fullName evidence="1">Uncharacterized protein</fullName>
    </submittedName>
</protein>
<dbReference type="Proteomes" id="UP001168877">
    <property type="component" value="Unassembled WGS sequence"/>
</dbReference>
<keyword evidence="2" id="KW-1185">Reference proteome</keyword>
<evidence type="ECO:0000313" key="1">
    <source>
        <dbReference type="EMBL" id="KAK0571846.1"/>
    </source>
</evidence>
<evidence type="ECO:0000313" key="2">
    <source>
        <dbReference type="Proteomes" id="UP001168877"/>
    </source>
</evidence>
<sequence>MHHMSYMSDFFWRRRGSSSSSEEQETQRWRSEHCPGEETLQVVNHVTPATKEGDSITIPKTTPEVTLYQAAYIPQVYDPTPGASNHVHLSPGEVLFAMFSGSTFFGSPSKYQSLLGGSLNSRLKAYLNFSSTLSLFVQMFADLKSTEDMRANLGTQLAKSQGRIALLEEGHAALETQLAVVTTALAMTERKATSKDQTILSSLLLVSR</sequence>
<dbReference type="AlphaFoldDB" id="A0AA39RD82"/>
<organism evidence="1 2">
    <name type="scientific">Acer saccharum</name>
    <name type="common">Sugar maple</name>
    <dbReference type="NCBI Taxonomy" id="4024"/>
    <lineage>
        <taxon>Eukaryota</taxon>
        <taxon>Viridiplantae</taxon>
        <taxon>Streptophyta</taxon>
        <taxon>Embryophyta</taxon>
        <taxon>Tracheophyta</taxon>
        <taxon>Spermatophyta</taxon>
        <taxon>Magnoliopsida</taxon>
        <taxon>eudicotyledons</taxon>
        <taxon>Gunneridae</taxon>
        <taxon>Pentapetalae</taxon>
        <taxon>rosids</taxon>
        <taxon>malvids</taxon>
        <taxon>Sapindales</taxon>
        <taxon>Sapindaceae</taxon>
        <taxon>Hippocastanoideae</taxon>
        <taxon>Acereae</taxon>
        <taxon>Acer</taxon>
    </lineage>
</organism>
<comment type="caution">
    <text evidence="1">The sequence shown here is derived from an EMBL/GenBank/DDBJ whole genome shotgun (WGS) entry which is preliminary data.</text>
</comment>